<proteinExistence type="predicted"/>
<accession>A0A931E7P0</accession>
<name>A0A931E7P0_9BACT</name>
<evidence type="ECO:0000313" key="2">
    <source>
        <dbReference type="Proteomes" id="UP000628448"/>
    </source>
</evidence>
<dbReference type="RefSeq" id="WP_196991787.1">
    <property type="nucleotide sequence ID" value="NZ_JADWYR010000002.1"/>
</dbReference>
<evidence type="ECO:0008006" key="3">
    <source>
        <dbReference type="Google" id="ProtNLM"/>
    </source>
</evidence>
<dbReference type="Proteomes" id="UP000628448">
    <property type="component" value="Unassembled WGS sequence"/>
</dbReference>
<protein>
    <recommendedName>
        <fullName evidence="3">YD repeat-containing protein</fullName>
    </recommendedName>
</protein>
<reference evidence="1" key="1">
    <citation type="submission" date="2020-11" db="EMBL/GenBank/DDBJ databases">
        <title>Bacterial whole genome sequence for Panacibacter sp. DH6.</title>
        <authorList>
            <person name="Le V."/>
            <person name="Ko S."/>
            <person name="Ahn C.-Y."/>
            <person name="Oh H.-M."/>
        </authorList>
    </citation>
    <scope>NUCLEOTIDE SEQUENCE</scope>
    <source>
        <strain evidence="1">DH6</strain>
    </source>
</reference>
<keyword evidence="2" id="KW-1185">Reference proteome</keyword>
<dbReference type="EMBL" id="JADWYR010000002">
    <property type="protein sequence ID" value="MBG9377717.1"/>
    <property type="molecule type" value="Genomic_DNA"/>
</dbReference>
<evidence type="ECO:0000313" key="1">
    <source>
        <dbReference type="EMBL" id="MBG9377717.1"/>
    </source>
</evidence>
<organism evidence="1 2">
    <name type="scientific">Panacibacter microcysteis</name>
    <dbReference type="NCBI Taxonomy" id="2793269"/>
    <lineage>
        <taxon>Bacteria</taxon>
        <taxon>Pseudomonadati</taxon>
        <taxon>Bacteroidota</taxon>
        <taxon>Chitinophagia</taxon>
        <taxon>Chitinophagales</taxon>
        <taxon>Chitinophagaceae</taxon>
        <taxon>Panacibacter</taxon>
    </lineage>
</organism>
<comment type="caution">
    <text evidence="1">The sequence shown here is derived from an EMBL/GenBank/DDBJ whole genome shotgun (WGS) entry which is preliminary data.</text>
</comment>
<sequence>MRKWLLIVIVAVCCNKLKAQDGPNFSDGTPMSAGAEASSKFMADQVNLFTGQPAISVPIFNYSSINSIGVSVGLYYTGTGGIRLNEKASSVGLGWYLGSGGVITRIVRGTPDDIPSRGFLYTPTLPADYRSNADKYHYDTLDTQQDVFQFNFNGTSGKFYIRKNKEIILVPYSKLKIVPAFDPNASVAKILSFTITTEDGIRYLFKDAESTTHYSTGMHQGYSNINTNWNLSEIISAFGVDTIRLAYTSKALSSIYGYPLTYLMAAPYTSIYKTYNYSGNQTETVKKIQSITLPDKRVVSFYYSKEFYSEADNGVLEKITISDTIFRSGFYFNYKDTANTLFLTSVVPYTAKERTKGYSFYYDWTDTGSIPWVRGTFLKEMGVVSTNVDDWGFDLGTTTHLKTNFTNNNYPSAVWQNRYPNAIRTQKGVLNKMVNPEGGVIEYTYELNDKNPSSLSYKYYSVPSNNTVTNNVNFTNSYGDGQVLSFKIDTALLRTQSPPLNGTCNFSCKIKTSAGAVAALDSTTISLFDLYYNGLKKWATNLPDGNYVMETKFLGSGSVTSSFNIYISWYNHSYIAETLPLAGLRVKQIKYKNDLSDTGSIGIKTYRYVLEDGESSGMIGELPMSYYDYRETFVNNTTLAVRLRSYYLAIGQQPMNNLDFSQGGPVGYSRVEVINGTLQKNTGKEVHEFTTLKHAGCKTSVPAFPYAPNDLNTWAVGLPLSVKAYDNAGTLRKKSTIVYSIKTFSYTNPDDRNLKLGLAQNIIFEGSGNQVISKKNVYVAEEYYPQSGNVFQTAIYDTTYNDNGSLLTAKTEMEYDTARYLVKKIITAYDRTRGLNLEKRFYYPHDYTISGVIGKLRDSGIITPIIATEQWITGDATPRILSAVISEPQQLSNNSIRPFKTYALETNKPVAGTTIGNFNPAQLNRNTTYFKQQAEYPYYDSKGNPVQITNTVTGISSSLITDYNSLYKTAEISNASYADVAYTSFESDGNGNWTVNSTQRSNTNAYSGKWAYALSNGSIVKSGLTSNKTYIVSVWGRSGASVNVNGSSIGSAVTNYNGWYLYSKTITGVTQITVSGSGTIDELRLHPSNANMVTYSYEPFIGAVAVVDANNTVLYTEYDNLNRIKVVRDRNRNVVQKYEYTDSVYSVSMLPDWIGTGYYCTGNLQYDSIYTDINPYSPTHGNTKFVTPARYGECHCMPVNYKCINGFPSQGVRFNKSTRRITVDGIYMWECTYYYMFEDCTQTQDYTEINSTACTTQTGNCNF</sequence>
<dbReference type="AlphaFoldDB" id="A0A931E7P0"/>
<gene>
    <name evidence="1" type="ORF">I5907_15855</name>
</gene>